<dbReference type="RefSeq" id="XP_009175566.1">
    <property type="nucleotide sequence ID" value="XM_009177302.1"/>
</dbReference>
<evidence type="ECO:0000313" key="2">
    <source>
        <dbReference type="Proteomes" id="UP000054324"/>
    </source>
</evidence>
<proteinExistence type="predicted"/>
<accession>A0A074Z5A1</accession>
<organism evidence="1 2">
    <name type="scientific">Opisthorchis viverrini</name>
    <name type="common">Southeast Asian liver fluke</name>
    <dbReference type="NCBI Taxonomy" id="6198"/>
    <lineage>
        <taxon>Eukaryota</taxon>
        <taxon>Metazoa</taxon>
        <taxon>Spiralia</taxon>
        <taxon>Lophotrochozoa</taxon>
        <taxon>Platyhelminthes</taxon>
        <taxon>Trematoda</taxon>
        <taxon>Digenea</taxon>
        <taxon>Opisthorchiida</taxon>
        <taxon>Opisthorchiata</taxon>
        <taxon>Opisthorchiidae</taxon>
        <taxon>Opisthorchis</taxon>
    </lineage>
</organism>
<dbReference type="Proteomes" id="UP000054324">
    <property type="component" value="Unassembled WGS sequence"/>
</dbReference>
<keyword evidence="2" id="KW-1185">Reference proteome</keyword>
<reference evidence="1 2" key="1">
    <citation type="submission" date="2013-11" db="EMBL/GenBank/DDBJ databases">
        <title>Opisthorchis viverrini - life in the bile duct.</title>
        <authorList>
            <person name="Young N.D."/>
            <person name="Nagarajan N."/>
            <person name="Lin S.J."/>
            <person name="Korhonen P.K."/>
            <person name="Jex A.R."/>
            <person name="Hall R.S."/>
            <person name="Safavi-Hemami H."/>
            <person name="Kaewkong W."/>
            <person name="Bertrand D."/>
            <person name="Gao S."/>
            <person name="Seet Q."/>
            <person name="Wongkham S."/>
            <person name="Teh B.T."/>
            <person name="Wongkham C."/>
            <person name="Intapan P.M."/>
            <person name="Maleewong W."/>
            <person name="Yang X."/>
            <person name="Hu M."/>
            <person name="Wang Z."/>
            <person name="Hofmann A."/>
            <person name="Sternberg P.W."/>
            <person name="Tan P."/>
            <person name="Wang J."/>
            <person name="Gasser R.B."/>
        </authorList>
    </citation>
    <scope>NUCLEOTIDE SEQUENCE [LARGE SCALE GENOMIC DNA]</scope>
</reference>
<name>A0A074Z5A1_OPIVI</name>
<gene>
    <name evidence="1" type="ORF">T265_10823</name>
</gene>
<dbReference type="GeneID" id="20324991"/>
<dbReference type="AlphaFoldDB" id="A0A074Z5A1"/>
<dbReference type="EMBL" id="KL597030">
    <property type="protein sequence ID" value="KER20692.1"/>
    <property type="molecule type" value="Genomic_DNA"/>
</dbReference>
<dbReference type="KEGG" id="ovi:T265_10823"/>
<dbReference type="CTD" id="20324991"/>
<protein>
    <submittedName>
        <fullName evidence="1">Uncharacterized protein</fullName>
    </submittedName>
</protein>
<sequence>MFCFTPTTSQYALLPNPSELMEDNLKAGSVQRLHDPKDVYVGTRYALGFKNLETLVTYHKQILTIIIIIDSMTSVFNTNASLPYKHDLFESLLSRKE</sequence>
<evidence type="ECO:0000313" key="1">
    <source>
        <dbReference type="EMBL" id="KER20692.1"/>
    </source>
</evidence>